<dbReference type="GO" id="GO:0005886">
    <property type="term" value="C:plasma membrane"/>
    <property type="evidence" value="ECO:0007669"/>
    <property type="project" value="TreeGrafter"/>
</dbReference>
<feature type="transmembrane region" description="Helical" evidence="1">
    <location>
        <begin position="490"/>
        <end position="509"/>
    </location>
</feature>
<feature type="transmembrane region" description="Helical" evidence="1">
    <location>
        <begin position="1017"/>
        <end position="1036"/>
    </location>
</feature>
<feature type="transmembrane region" description="Helical" evidence="1">
    <location>
        <begin position="356"/>
        <end position="375"/>
    </location>
</feature>
<organism evidence="2 3">
    <name type="scientific">Candidatus Sulfomarinibacter kjeldsenii</name>
    <dbReference type="NCBI Taxonomy" id="2885994"/>
    <lineage>
        <taxon>Bacteria</taxon>
        <taxon>Pseudomonadati</taxon>
        <taxon>Acidobacteriota</taxon>
        <taxon>Thermoanaerobaculia</taxon>
        <taxon>Thermoanaerobaculales</taxon>
        <taxon>Candidatus Sulfomarinibacteraceae</taxon>
        <taxon>Candidatus Sulfomarinibacter</taxon>
    </lineage>
</organism>
<dbReference type="GO" id="GO:0042910">
    <property type="term" value="F:xenobiotic transmembrane transporter activity"/>
    <property type="evidence" value="ECO:0007669"/>
    <property type="project" value="TreeGrafter"/>
</dbReference>
<evidence type="ECO:0000313" key="2">
    <source>
        <dbReference type="EMBL" id="MBD3870769.1"/>
    </source>
</evidence>
<dbReference type="PRINTS" id="PR00702">
    <property type="entry name" value="ACRIFLAVINRP"/>
</dbReference>
<reference evidence="2 3" key="1">
    <citation type="submission" date="2020-08" db="EMBL/GenBank/DDBJ databases">
        <title>Acidobacteriota in marine sediments use diverse sulfur dissimilation pathways.</title>
        <authorList>
            <person name="Wasmund K."/>
        </authorList>
    </citation>
    <scope>NUCLEOTIDE SEQUENCE [LARGE SCALE GENOMIC DNA]</scope>
    <source>
        <strain evidence="2">MAG AM3-A</strain>
    </source>
</reference>
<accession>A0A8J7CGF7</accession>
<dbReference type="Gene3D" id="3.30.70.1320">
    <property type="entry name" value="Multidrug efflux transporter AcrB pore domain like"/>
    <property type="match status" value="1"/>
</dbReference>
<feature type="transmembrane region" description="Helical" evidence="1">
    <location>
        <begin position="458"/>
        <end position="478"/>
    </location>
</feature>
<feature type="transmembrane region" description="Helical" evidence="1">
    <location>
        <begin position="21"/>
        <end position="39"/>
    </location>
</feature>
<gene>
    <name evidence="2" type="ORF">IFJ97_05350</name>
</gene>
<keyword evidence="1" id="KW-0812">Transmembrane</keyword>
<dbReference type="InterPro" id="IPR001036">
    <property type="entry name" value="Acrflvin-R"/>
</dbReference>
<dbReference type="Gene3D" id="1.20.1640.10">
    <property type="entry name" value="Multidrug efflux transporter AcrB transmembrane domain"/>
    <property type="match status" value="2"/>
</dbReference>
<dbReference type="Proteomes" id="UP000598633">
    <property type="component" value="Unassembled WGS sequence"/>
</dbReference>
<dbReference type="SUPFAM" id="SSF82693">
    <property type="entry name" value="Multidrug efflux transporter AcrB pore domain, PN1, PN2, PC1 and PC2 subdomains"/>
    <property type="match status" value="3"/>
</dbReference>
<feature type="transmembrane region" description="Helical" evidence="1">
    <location>
        <begin position="945"/>
        <end position="969"/>
    </location>
</feature>
<dbReference type="InterPro" id="IPR027463">
    <property type="entry name" value="AcrB_DN_DC_subdom"/>
</dbReference>
<name>A0A8J7CGF7_9BACT</name>
<protein>
    <submittedName>
        <fullName evidence="2">Efflux RND transporter permease subunit</fullName>
    </submittedName>
</protein>
<comment type="caution">
    <text evidence="2">The sequence shown here is derived from an EMBL/GenBank/DDBJ whole genome shotgun (WGS) entry which is preliminary data.</text>
</comment>
<dbReference type="PANTHER" id="PTHR32063">
    <property type="match status" value="1"/>
</dbReference>
<dbReference type="Gene3D" id="3.30.2090.10">
    <property type="entry name" value="Multidrug efflux transporter AcrB TolC docking domain, DN and DC subdomains"/>
    <property type="match status" value="2"/>
</dbReference>
<feature type="transmembrane region" description="Helical" evidence="1">
    <location>
        <begin position="1042"/>
        <end position="1069"/>
    </location>
</feature>
<feature type="transmembrane region" description="Helical" evidence="1">
    <location>
        <begin position="408"/>
        <end position="428"/>
    </location>
</feature>
<keyword evidence="1" id="KW-1133">Transmembrane helix</keyword>
<feature type="transmembrane region" description="Helical" evidence="1">
    <location>
        <begin position="555"/>
        <end position="579"/>
    </location>
</feature>
<feature type="transmembrane region" description="Helical" evidence="1">
    <location>
        <begin position="919"/>
        <end position="938"/>
    </location>
</feature>
<dbReference type="AlphaFoldDB" id="A0A8J7CGF7"/>
<dbReference type="SUPFAM" id="SSF82866">
    <property type="entry name" value="Multidrug efflux transporter AcrB transmembrane domain"/>
    <property type="match status" value="2"/>
</dbReference>
<dbReference type="EMBL" id="JACXWA010000087">
    <property type="protein sequence ID" value="MBD3870769.1"/>
    <property type="molecule type" value="Genomic_DNA"/>
</dbReference>
<dbReference type="Gene3D" id="3.30.70.1440">
    <property type="entry name" value="Multidrug efflux transporter AcrB pore domain"/>
    <property type="match status" value="1"/>
</dbReference>
<dbReference type="PANTHER" id="PTHR32063:SF16">
    <property type="entry name" value="CATION EFFLUX SYSTEM (ACRB_ACRD_ACRF FAMILY)"/>
    <property type="match status" value="1"/>
</dbReference>
<dbReference type="Gene3D" id="3.30.70.1430">
    <property type="entry name" value="Multidrug efflux transporter AcrB pore domain"/>
    <property type="match status" value="2"/>
</dbReference>
<dbReference type="Pfam" id="PF00873">
    <property type="entry name" value="ACR_tran"/>
    <property type="match status" value="1"/>
</dbReference>
<dbReference type="SUPFAM" id="SSF82714">
    <property type="entry name" value="Multidrug efflux transporter AcrB TolC docking domain, DN and DC subdomains"/>
    <property type="match status" value="2"/>
</dbReference>
<proteinExistence type="predicted"/>
<evidence type="ECO:0000256" key="1">
    <source>
        <dbReference type="SAM" id="Phobius"/>
    </source>
</evidence>
<feature type="transmembrane region" description="Helical" evidence="1">
    <location>
        <begin position="382"/>
        <end position="402"/>
    </location>
</feature>
<keyword evidence="1" id="KW-0472">Membrane</keyword>
<evidence type="ECO:0000313" key="3">
    <source>
        <dbReference type="Proteomes" id="UP000598633"/>
    </source>
</evidence>
<sequence>MTRRKLGLAGRIGQSFLDSKLTPLIVVASLLLGLFAIIVTPSEEEPQIKVPMIDVMVGFPGATAEEVEHRVITPLEKLLYEIENVEYIYSISNPSGGLIIVRFLVGTDPDQAAVRVHTKIQSAIDSMPPGTMQPVVKPRTIDDVPVVAYTLWSPEASSSELRQVADELKVELTRHPRVAQVSVIGGQRRVLRVDFDREALASRNISILQAYGALQSLNWRLPAGSTSIANSEVVVDVGQFLTNADEVGDVVLSSHGGRLVYLKDVAQITDGPEEPASYVWLGTGPAAPEKGLDTVGLDLPAVTIAVAKKPGTNAVDMVADLDRMLDRLAGRVIPSNVEILKTRDYGATADEKADELLKHLYSATIAVILLMWITLSWREASVVAVVIPVTLALTLAASYFFGYTLNRVSLFALVFSIGILVDDAIVVVENIHRHIKLKWAGAKQTTIFAVDEVGNPTILATFAIISALLPLAFVRGLMGPYMRPIPVNASAAMLFSLMVAFTISPWMAYRLFRKESKNSGDDPTGELPEGTEIPKEGRISRLYSWVMDPMIKRSLVRYIFLAGVATLLIAAMGTVAVGFTTVKMLPHDNKSELQVVIDAPEGFTLEQTNAAARELAYQFRSMPEVIDFQIYVGTSAPFNFNGLVRHYFLRSGSNLADIQVNVVHKHKRADKSHALANKVRQMLLPTAEALGVDIKVAEIPPGPPVLSTLVAEVYGPTFDGRLEVAQQVKEVFATTDGVVDVDWEVEAVGPRVDVLVDREKAMLAGITAEQVVRTLRVALDGAEAGLIHDPTNRDPVPIVLRLNRSQRAHVDDLLQLTVHGGDGRMVPLSEVTTVVDRQRERSRHHKNLQPVTYVYGEVAGRFEAPVYAILDMESRLDEIMTPDGEALEIITTSLPDDSTRYIMKWDGEWHITYEVFRDMGIAFAVVMVLIYVLMVGWFKSFITPIIIMVPIPLTLVGILPAHGVFGVFFTATSMIGFIALAGIIVRNSILLVDFINLELKAGEPLEQAVVKAGAVRLVPIFLTQLSTIVGASFMLSDPIFQGLALAMISGIIVSTALTLGVIPVLYYAYLKLVGPENVVEMG</sequence>